<gene>
    <name evidence="1" type="ORF">POCTA_138.1.T1070142</name>
</gene>
<comment type="caution">
    <text evidence="1">The sequence shown here is derived from an EMBL/GenBank/DDBJ whole genome shotgun (WGS) entry which is preliminary data.</text>
</comment>
<evidence type="ECO:0000313" key="1">
    <source>
        <dbReference type="EMBL" id="CAD8194771.1"/>
    </source>
</evidence>
<name>A0A8S1X1I3_PAROT</name>
<dbReference type="AlphaFoldDB" id="A0A8S1X1I3"/>
<organism evidence="1 2">
    <name type="scientific">Paramecium octaurelia</name>
    <dbReference type="NCBI Taxonomy" id="43137"/>
    <lineage>
        <taxon>Eukaryota</taxon>
        <taxon>Sar</taxon>
        <taxon>Alveolata</taxon>
        <taxon>Ciliophora</taxon>
        <taxon>Intramacronucleata</taxon>
        <taxon>Oligohymenophorea</taxon>
        <taxon>Peniculida</taxon>
        <taxon>Parameciidae</taxon>
        <taxon>Paramecium</taxon>
    </lineage>
</organism>
<dbReference type="EMBL" id="CAJJDP010000107">
    <property type="protein sequence ID" value="CAD8194771.1"/>
    <property type="molecule type" value="Genomic_DNA"/>
</dbReference>
<dbReference type="Proteomes" id="UP000683925">
    <property type="component" value="Unassembled WGS sequence"/>
</dbReference>
<sequence length="218" mass="26339">MFKIKYVGQVMNLHEYIIYSLNQQVSIQWDLKRRNQRIEIQFPYIIQLIDIQNQKYNILVRIVSTLNRVSQQQFQTIKRFVDISIVRRTDFKKSYNDRHTNMESINFIHYWVMYIGRQMLILIRLIRSGHSFEDATVHETRNLIRDSCAVEIVISLENEKQKKIQKIQYRFQWTITEICDCVGSIIASLYNSFNLRDIHQLKVFPILNNLNKVLYNHH</sequence>
<keyword evidence="2" id="KW-1185">Reference proteome</keyword>
<accession>A0A8S1X1I3</accession>
<reference evidence="1" key="1">
    <citation type="submission" date="2021-01" db="EMBL/GenBank/DDBJ databases">
        <authorList>
            <consortium name="Genoscope - CEA"/>
            <person name="William W."/>
        </authorList>
    </citation>
    <scope>NUCLEOTIDE SEQUENCE</scope>
</reference>
<proteinExistence type="predicted"/>
<evidence type="ECO:0000313" key="2">
    <source>
        <dbReference type="Proteomes" id="UP000683925"/>
    </source>
</evidence>
<protein>
    <submittedName>
        <fullName evidence="1">Uncharacterized protein</fullName>
    </submittedName>
</protein>